<dbReference type="CDD" id="cd03250">
    <property type="entry name" value="ABCC_MRP_domain1"/>
    <property type="match status" value="1"/>
</dbReference>
<feature type="region of interest" description="Disordered" evidence="11">
    <location>
        <begin position="1"/>
        <end position="22"/>
    </location>
</feature>
<evidence type="ECO:0000256" key="11">
    <source>
        <dbReference type="SAM" id="MobiDB-lite"/>
    </source>
</evidence>
<dbReference type="GO" id="GO:0140359">
    <property type="term" value="F:ABC-type transporter activity"/>
    <property type="evidence" value="ECO:0007669"/>
    <property type="project" value="InterPro"/>
</dbReference>
<evidence type="ECO:0000259" key="13">
    <source>
        <dbReference type="PROSITE" id="PS50893"/>
    </source>
</evidence>
<feature type="transmembrane region" description="Helical" evidence="12">
    <location>
        <begin position="202"/>
        <end position="220"/>
    </location>
</feature>
<feature type="transmembrane region" description="Helical" evidence="12">
    <location>
        <begin position="441"/>
        <end position="464"/>
    </location>
</feature>
<reference evidence="16" key="1">
    <citation type="journal article" date="2011" name="Genome Biol.">
        <title>Comparative and functional genomics provide insights into the pathogenicity of dermatophytic fungi.</title>
        <authorList>
            <person name="Burmester A."/>
            <person name="Shelest E."/>
            <person name="Gloeckner G."/>
            <person name="Heddergott C."/>
            <person name="Schindler S."/>
            <person name="Staib P."/>
            <person name="Heidel A."/>
            <person name="Felder M."/>
            <person name="Petzold A."/>
            <person name="Szafranski K."/>
            <person name="Feuermann M."/>
            <person name="Pedruzzi I."/>
            <person name="Priebe S."/>
            <person name="Groth M."/>
            <person name="Winkler R."/>
            <person name="Li W."/>
            <person name="Kniemeyer O."/>
            <person name="Schroeckh V."/>
            <person name="Hertweck C."/>
            <person name="Hube B."/>
            <person name="White T.C."/>
            <person name="Platzer M."/>
            <person name="Guthke R."/>
            <person name="Heitman J."/>
            <person name="Woestemeyer J."/>
            <person name="Zipfel P.F."/>
            <person name="Monod M."/>
            <person name="Brakhage A.A."/>
        </authorList>
    </citation>
    <scope>NUCLEOTIDE SEQUENCE [LARGE SCALE GENOMIC DNA]</scope>
    <source>
        <strain evidence="16">ATCC MYA-4681 / CBS 112371</strain>
    </source>
</reference>
<dbReference type="PROSITE" id="PS50929">
    <property type="entry name" value="ABC_TM1F"/>
    <property type="match status" value="2"/>
</dbReference>
<dbReference type="Gene3D" id="3.40.50.300">
    <property type="entry name" value="P-loop containing nucleotide triphosphate hydrolases"/>
    <property type="match status" value="2"/>
</dbReference>
<evidence type="ECO:0000256" key="6">
    <source>
        <dbReference type="ARBA" id="ARBA00022741"/>
    </source>
</evidence>
<feature type="domain" description="ABC transmembrane type-1" evidence="14">
    <location>
        <begin position="1064"/>
        <end position="1362"/>
    </location>
</feature>
<dbReference type="GO" id="GO:0005524">
    <property type="term" value="F:ATP binding"/>
    <property type="evidence" value="ECO:0007669"/>
    <property type="project" value="UniProtKB-KW"/>
</dbReference>
<sequence length="1687" mass="187284">MQQAVKPSRAAANQDSQTHGRSQDALAAWPFYRMCWSDRESFPPASGPYEPELCWAYTYMRRTRLSTAFEISFRVSALHLYLHPSLLPFSSIAGVTSSISFLFSYHILTPYSQKEAVVDVFEENGRASLSSYITRAEGVHHLALEDFPVHSISGSIRAVIARYQLKKENDLYQSLCQLYQDEDGHATELSSEAFSDRFQRSLIALASLTGVLASLAIAVLDTDGHGVYSRPIILQWLIFTVWAAALSVEPFSAKRYELGLYKAVSCCFLLFVLSGQLWSIKSMDGWQYLSSPHGIVLLVQLLAGLSSCCASVSLPRRPELYLDGKPVDHQFTGTFFGRISFSWAGPLLKFAIKNQTLEIDDLPALDYATRSTNLRDVFDKAKKPGEKLWRTLVRVYASSLISQALLVVCTSIFNFAPQYCLLKILRSLESRNSVSWHPLDAWVWVFALGGSILLSSTVESWLYWVAQYQLGIPVYEQLSAVIFAKAIRRKDVKGRQQVNGQSEQGDKQDCPQGPFEEDGEDDRKTRQATINHIAVDATRIADFAAYNCIIILIIVKLTITIIFLSGLIGWKALGAGLLVSVIITPMNIYTAKRYNSSQNTLMDHRDRKMGVVAEALQGIRQIKFSALESQWERKIFAVREAELSAQWQTFICEIFLVTIWIIGPVMLSAVSLGVYTILYGSLSPSIAFTTISVFTAMEFSLAVLPELVADFIEGFVSAERIGKYLESSERIPTIIPSEHISFEKSTVAWPTENLDYKAELFTLQDLNINFPSKGLSVISGKTGSGKSLLLAAILGEADVLEGVIRAPVPPPLEDRFDSKATKANWIIDSATAFVAQVPWIENATIKENILFGLPLDKERYEKVLFACALEKDFEMLPDGELTDIGANGINLSGGQKWRISFARALYSRAGILIMDDIFSALDAHTGRHLHIHALTGELSEGRTRILVTHHVGLCLPQADYAVHLENGAVKYAGTLVELRRTGTLSEILAEEDTKQEAKKSSPSLALHKQSAEGGSANTQTCVQRQIKEPPRKFQQEEGREIGAVKLINYVKYLQNGGGLPFWTIVMFLFTLFATLGVLRSWWVSIWTRSVEEIAEQKLDIMFHVTNRILTPKESPPDKLWFYLGIYVALSVLSCVVGSLRYAAFLYSCIQASRSIFRKLTYTILRTPLRWLDTVPLGRILNRFTSDFNQIDSKLPFDLSGMVQNVLQIIGIIAAGVLVSPFLIIFAMILLLLCFYYSNLFLQGAREIKRLESNAKSPIFEQFGSALIGLGTIRAFSKGQAYIERMYAKIDRHAQAYWNLWLFNRWLGFRMSVIGAAFASATAAFIVSLSSIDASLAGFALSFSLQYTSAVTWMLRKYANVELEMNSVERVFEYSDLEIENQDGLDAPAAWPTEGRLEVSDLVVAYAPELPPVLKGLSFTVEKNQRVGIVGRTGAGKSSLTLALFRFLETREGSIHIDGVDVSKIKLAHLRSRLAIIPQDPVLFSGTIRSNLDPFDEYSDSELQSALERVYLVPQADQMSSISSIGAPETPTESGVSTPTAVESSASSTLASRAGTSINIFRNLNSSISEGGLNLSQGQRQLLCLARAIVSRPKIMVLDEATSAVDMETDALIQQSIRSEFGRNSTTLLVIAHRLSTIADFDRILVLDAGKAVEFGTPKDLMHIENGVFKSLVHNSGEREALESIVLA</sequence>
<feature type="region of interest" description="Disordered" evidence="11">
    <location>
        <begin position="991"/>
        <end position="1023"/>
    </location>
</feature>
<dbReference type="FunFam" id="1.20.1560.10:FF:000013">
    <property type="entry name" value="ABC transporter C family member 2"/>
    <property type="match status" value="1"/>
</dbReference>
<dbReference type="InterPro" id="IPR036640">
    <property type="entry name" value="ABC1_TM_sf"/>
</dbReference>
<dbReference type="SUPFAM" id="SSF90123">
    <property type="entry name" value="ABC transporter transmembrane region"/>
    <property type="match status" value="2"/>
</dbReference>
<feature type="transmembrane region" description="Helical" evidence="12">
    <location>
        <begin position="1061"/>
        <end position="1082"/>
    </location>
</feature>
<dbReference type="HOGENOM" id="CLU_000604_27_6_1"/>
<gene>
    <name evidence="15" type="ORF">ARB_00234</name>
</gene>
<evidence type="ECO:0000259" key="14">
    <source>
        <dbReference type="PROSITE" id="PS50929"/>
    </source>
</evidence>
<dbReference type="PROSITE" id="PS50893">
    <property type="entry name" value="ABC_TRANSPORTER_2"/>
    <property type="match status" value="2"/>
</dbReference>
<evidence type="ECO:0000256" key="4">
    <source>
        <dbReference type="ARBA" id="ARBA00022692"/>
    </source>
</evidence>
<feature type="transmembrane region" description="Helical" evidence="12">
    <location>
        <begin position="570"/>
        <end position="589"/>
    </location>
</feature>
<accession>D4AVM0</accession>
<evidence type="ECO:0000256" key="9">
    <source>
        <dbReference type="ARBA" id="ARBA00023136"/>
    </source>
</evidence>
<feature type="transmembrane region" description="Helical" evidence="12">
    <location>
        <begin position="392"/>
        <end position="416"/>
    </location>
</feature>
<dbReference type="FunFam" id="3.40.50.300:FF:000825">
    <property type="entry name" value="ABC bile acid transporter"/>
    <property type="match status" value="1"/>
</dbReference>
<feature type="compositionally biased region" description="Polar residues" evidence="11">
    <location>
        <begin position="1"/>
        <end position="20"/>
    </location>
</feature>
<dbReference type="PROSITE" id="PS00211">
    <property type="entry name" value="ABC_TRANSPORTER_1"/>
    <property type="match status" value="1"/>
</dbReference>
<keyword evidence="4 12" id="KW-0812">Transmembrane</keyword>
<dbReference type="Pfam" id="PF00005">
    <property type="entry name" value="ABC_tran"/>
    <property type="match status" value="2"/>
</dbReference>
<dbReference type="Proteomes" id="UP000008866">
    <property type="component" value="Unassembled WGS sequence"/>
</dbReference>
<dbReference type="PANTHER" id="PTHR24223">
    <property type="entry name" value="ATP-BINDING CASSETTE SUB-FAMILY C"/>
    <property type="match status" value="1"/>
</dbReference>
<evidence type="ECO:0000256" key="2">
    <source>
        <dbReference type="ARBA" id="ARBA00009726"/>
    </source>
</evidence>
<evidence type="ECO:0000256" key="8">
    <source>
        <dbReference type="ARBA" id="ARBA00022989"/>
    </source>
</evidence>
<feature type="transmembrane region" description="Helical" evidence="12">
    <location>
        <begin position="543"/>
        <end position="564"/>
    </location>
</feature>
<dbReference type="Pfam" id="PF00664">
    <property type="entry name" value="ABC_membrane"/>
    <property type="match status" value="2"/>
</dbReference>
<dbReference type="InterPro" id="IPR011527">
    <property type="entry name" value="ABC1_TM_dom"/>
</dbReference>
<dbReference type="eggNOG" id="KOG0054">
    <property type="taxonomic scope" value="Eukaryota"/>
</dbReference>
<keyword evidence="5" id="KW-0677">Repeat</keyword>
<keyword evidence="9 12" id="KW-0472">Membrane</keyword>
<dbReference type="RefSeq" id="XP_003013416.1">
    <property type="nucleotide sequence ID" value="XM_003013370.1"/>
</dbReference>
<dbReference type="EMBL" id="ABSU01000013">
    <property type="protein sequence ID" value="EFE32776.1"/>
    <property type="molecule type" value="Genomic_DNA"/>
</dbReference>
<dbReference type="Gene3D" id="1.20.1560.10">
    <property type="entry name" value="ABC transporter type 1, transmembrane domain"/>
    <property type="match status" value="2"/>
</dbReference>
<dbReference type="PANTHER" id="PTHR24223:SF456">
    <property type="entry name" value="MULTIDRUG RESISTANCE-ASSOCIATED PROTEIN LETHAL(2)03659"/>
    <property type="match status" value="1"/>
</dbReference>
<feature type="domain" description="ABC transporter" evidence="13">
    <location>
        <begin position="735"/>
        <end position="991"/>
    </location>
</feature>
<proteinExistence type="inferred from homology"/>
<evidence type="ECO:0000313" key="15">
    <source>
        <dbReference type="EMBL" id="EFE32776.1"/>
    </source>
</evidence>
<dbReference type="CDD" id="cd03244">
    <property type="entry name" value="ABCC_MRP_domain2"/>
    <property type="match status" value="1"/>
</dbReference>
<keyword evidence="6" id="KW-0547">Nucleotide-binding</keyword>
<feature type="transmembrane region" description="Helical" evidence="12">
    <location>
        <begin position="1306"/>
        <end position="1329"/>
    </location>
</feature>
<evidence type="ECO:0000256" key="12">
    <source>
        <dbReference type="SAM" id="Phobius"/>
    </source>
</evidence>
<feature type="region of interest" description="Disordered" evidence="11">
    <location>
        <begin position="1521"/>
        <end position="1547"/>
    </location>
</feature>
<dbReference type="InterPro" id="IPR027417">
    <property type="entry name" value="P-loop_NTPase"/>
</dbReference>
<feature type="domain" description="ABC transporter" evidence="13">
    <location>
        <begin position="1396"/>
        <end position="1673"/>
    </location>
</feature>
<name>D4AVM0_ARTBC</name>
<dbReference type="InterPro" id="IPR017871">
    <property type="entry name" value="ABC_transporter-like_CS"/>
</dbReference>
<dbReference type="InterPro" id="IPR050173">
    <property type="entry name" value="ABC_transporter_C-like"/>
</dbReference>
<comment type="subcellular location">
    <subcellularLocation>
        <location evidence="1">Membrane</location>
        <topology evidence="1">Multi-pass membrane protein</topology>
    </subcellularLocation>
</comment>
<dbReference type="GO" id="GO:0016887">
    <property type="term" value="F:ATP hydrolysis activity"/>
    <property type="evidence" value="ECO:0007669"/>
    <property type="project" value="InterPro"/>
</dbReference>
<evidence type="ECO:0000256" key="7">
    <source>
        <dbReference type="ARBA" id="ARBA00022840"/>
    </source>
</evidence>
<feature type="transmembrane region" description="Helical" evidence="12">
    <location>
        <begin position="292"/>
        <end position="314"/>
    </location>
</feature>
<protein>
    <submittedName>
        <fullName evidence="15">ABC bile acid transporter, putative</fullName>
    </submittedName>
</protein>
<feature type="transmembrane region" description="Helical" evidence="12">
    <location>
        <begin position="654"/>
        <end position="679"/>
    </location>
</feature>
<organism evidence="15 16">
    <name type="scientific">Arthroderma benhamiae (strain ATCC MYA-4681 / CBS 112371)</name>
    <name type="common">Trichophyton mentagrophytes</name>
    <dbReference type="NCBI Taxonomy" id="663331"/>
    <lineage>
        <taxon>Eukaryota</taxon>
        <taxon>Fungi</taxon>
        <taxon>Dikarya</taxon>
        <taxon>Ascomycota</taxon>
        <taxon>Pezizomycotina</taxon>
        <taxon>Eurotiomycetes</taxon>
        <taxon>Eurotiomycetidae</taxon>
        <taxon>Onygenales</taxon>
        <taxon>Arthrodermataceae</taxon>
        <taxon>Trichophyton</taxon>
    </lineage>
</organism>
<dbReference type="CDD" id="cd18596">
    <property type="entry name" value="ABC_6TM_VMR1_D1_like"/>
    <property type="match status" value="1"/>
</dbReference>
<evidence type="ECO:0000256" key="1">
    <source>
        <dbReference type="ARBA" id="ARBA00004141"/>
    </source>
</evidence>
<feature type="region of interest" description="Disordered" evidence="11">
    <location>
        <begin position="494"/>
        <end position="523"/>
    </location>
</feature>
<comment type="similarity">
    <text evidence="2">Belongs to the ABC transporter superfamily. ABCC family. Conjugate transporter (TC 3.A.1.208) subfamily.</text>
</comment>
<dbReference type="SMART" id="SM00382">
    <property type="entry name" value="AAA"/>
    <property type="match status" value="2"/>
</dbReference>
<dbReference type="GO" id="GO:0005737">
    <property type="term" value="C:cytoplasm"/>
    <property type="evidence" value="ECO:0007669"/>
    <property type="project" value="UniProtKB-ARBA"/>
</dbReference>
<keyword evidence="16" id="KW-1185">Reference proteome</keyword>
<evidence type="ECO:0000313" key="16">
    <source>
        <dbReference type="Proteomes" id="UP000008866"/>
    </source>
</evidence>
<dbReference type="GO" id="GO:0016020">
    <property type="term" value="C:membrane"/>
    <property type="evidence" value="ECO:0007669"/>
    <property type="project" value="UniProtKB-SubCell"/>
</dbReference>
<dbReference type="KEGG" id="abe:ARB_00234"/>
<dbReference type="GeneID" id="9519452"/>
<feature type="transmembrane region" description="Helical" evidence="12">
    <location>
        <begin position="260"/>
        <end position="280"/>
    </location>
</feature>
<keyword evidence="10" id="KW-0325">Glycoprotein</keyword>
<feature type="domain" description="ABC transmembrane type-1" evidence="14">
    <location>
        <begin position="530"/>
        <end position="713"/>
    </location>
</feature>
<comment type="caution">
    <text evidence="15">The sequence shown here is derived from an EMBL/GenBank/DDBJ whole genome shotgun (WGS) entry which is preliminary data.</text>
</comment>
<feature type="transmembrane region" description="Helical" evidence="12">
    <location>
        <begin position="1119"/>
        <end position="1149"/>
    </location>
</feature>
<feature type="transmembrane region" description="Helical" evidence="12">
    <location>
        <begin position="1208"/>
        <end position="1237"/>
    </location>
</feature>
<keyword evidence="7" id="KW-0067">ATP-binding</keyword>
<dbReference type="SUPFAM" id="SSF52540">
    <property type="entry name" value="P-loop containing nucleoside triphosphate hydrolases"/>
    <property type="match status" value="2"/>
</dbReference>
<feature type="transmembrane region" description="Helical" evidence="12">
    <location>
        <begin position="232"/>
        <end position="248"/>
    </location>
</feature>
<keyword evidence="3" id="KW-0813">Transport</keyword>
<dbReference type="InterPro" id="IPR003439">
    <property type="entry name" value="ABC_transporter-like_ATP-bd"/>
</dbReference>
<dbReference type="OMA" id="RFTADFH"/>
<dbReference type="CDD" id="cd18604">
    <property type="entry name" value="ABC_6TM_VMR1_D2_like"/>
    <property type="match status" value="1"/>
</dbReference>
<evidence type="ECO:0000256" key="5">
    <source>
        <dbReference type="ARBA" id="ARBA00022737"/>
    </source>
</evidence>
<evidence type="ECO:0000256" key="10">
    <source>
        <dbReference type="ARBA" id="ARBA00023180"/>
    </source>
</evidence>
<feature type="compositionally biased region" description="Polar residues" evidence="11">
    <location>
        <begin position="1530"/>
        <end position="1547"/>
    </location>
</feature>
<evidence type="ECO:0000256" key="3">
    <source>
        <dbReference type="ARBA" id="ARBA00022448"/>
    </source>
</evidence>
<keyword evidence="8 12" id="KW-1133">Transmembrane helix</keyword>
<dbReference type="InterPro" id="IPR003593">
    <property type="entry name" value="AAA+_ATPase"/>
</dbReference>